<protein>
    <submittedName>
        <fullName evidence="1">Uncharacterized protein</fullName>
    </submittedName>
</protein>
<keyword evidence="2" id="KW-1185">Reference proteome</keyword>
<dbReference type="EMBL" id="PRDW01000012">
    <property type="protein sequence ID" value="PPB82913.1"/>
    <property type="molecule type" value="Genomic_DNA"/>
</dbReference>
<sequence>MRIAADLTRQTRRFAVVVLLQLQPVPGRGFHQMLPATFKKAQIGEMRNCLSITVVSTITRLRLDD</sequence>
<name>A0A2P5K869_9BURK</name>
<reference evidence="1 2" key="1">
    <citation type="submission" date="2018-01" db="EMBL/GenBank/DDBJ databases">
        <title>Genomic Encyclopedia of Type Strains, Phase III (KMG-III): the genomes of soil and plant-associated and newly described type strains.</title>
        <authorList>
            <person name="Whitman W."/>
        </authorList>
    </citation>
    <scope>NUCLEOTIDE SEQUENCE [LARGE SCALE GENOMIC DNA]</scope>
    <source>
        <strain evidence="1 2">HKI456</strain>
    </source>
</reference>
<accession>A0A2P5K869</accession>
<dbReference type="AlphaFoldDB" id="A0A2P5K869"/>
<proteinExistence type="predicted"/>
<evidence type="ECO:0000313" key="2">
    <source>
        <dbReference type="Proteomes" id="UP000243096"/>
    </source>
</evidence>
<comment type="caution">
    <text evidence="1">The sequence shown here is derived from an EMBL/GenBank/DDBJ whole genome shotgun (WGS) entry which is preliminary data.</text>
</comment>
<gene>
    <name evidence="1" type="ORF">B0O95_11290</name>
</gene>
<dbReference type="Proteomes" id="UP000243096">
    <property type="component" value="Unassembled WGS sequence"/>
</dbReference>
<evidence type="ECO:0000313" key="1">
    <source>
        <dbReference type="EMBL" id="PPB82913.1"/>
    </source>
</evidence>
<organism evidence="1 2">
    <name type="scientific">Mycetohabitans endofungorum</name>
    <dbReference type="NCBI Taxonomy" id="417203"/>
    <lineage>
        <taxon>Bacteria</taxon>
        <taxon>Pseudomonadati</taxon>
        <taxon>Pseudomonadota</taxon>
        <taxon>Betaproteobacteria</taxon>
        <taxon>Burkholderiales</taxon>
        <taxon>Burkholderiaceae</taxon>
        <taxon>Mycetohabitans</taxon>
    </lineage>
</organism>